<protein>
    <recommendedName>
        <fullName evidence="14">DNA polymerase</fullName>
        <ecNumber evidence="14">2.7.7.7</ecNumber>
    </recommendedName>
</protein>
<dbReference type="PROSITE" id="PS00522">
    <property type="entry name" value="DNA_POLYMERASE_X"/>
    <property type="match status" value="1"/>
</dbReference>
<evidence type="ECO:0000256" key="13">
    <source>
        <dbReference type="PIRSR" id="PIRSR622312-50"/>
    </source>
</evidence>
<dbReference type="InterPro" id="IPR002008">
    <property type="entry name" value="DNA_pol_X_beta-like"/>
</dbReference>
<dbReference type="Gene3D" id="3.30.460.10">
    <property type="entry name" value="Beta Polymerase, domain 2"/>
    <property type="match status" value="1"/>
</dbReference>
<comment type="catalytic activity">
    <reaction evidence="12 14">
        <text>DNA(n) + a 2'-deoxyribonucleoside 5'-triphosphate = DNA(n+1) + diphosphate</text>
        <dbReference type="Rhea" id="RHEA:22508"/>
        <dbReference type="Rhea" id="RHEA-COMP:17339"/>
        <dbReference type="Rhea" id="RHEA-COMP:17340"/>
        <dbReference type="ChEBI" id="CHEBI:33019"/>
        <dbReference type="ChEBI" id="CHEBI:61560"/>
        <dbReference type="ChEBI" id="CHEBI:173112"/>
        <dbReference type="EC" id="2.7.7.7"/>
    </reaction>
</comment>
<sequence length="564" mass="63924">MRHATERTRSRMDIIVRHGGNLIPKFDVSVVTHIVTDAQKGPTLRALGLRNLDKIPDHIPTVKWSWIVSCIGATQGDARLNEVWLYAAFSERIDAGIPKFNSTLSRNRTKDNVPDVVNISHISQFTQDGNHLQERNLIDMDDISEFPDPDNLQRSLPRALLDVTKTHDPLEQFYAKAKAELENGSPYHSDSECGSGPDLSRIEFHADMPLAKKGWTCDKRADKIDVCPNQDVIDKLQELMEIHKSRLGEEDRWRAFSYNKCIRILKSYPRRIQSLNEARSLAGVGEKTASKIIEIIETGQLRRIDYENTDDIKVGRLFQGIYGVGQSIAYQWYASGCRTLDDVLSGKGGVKLNPAQEIGLKFYSDINSRMPRDEAKAIFDLIKPIALQLDPGLFVEIMGSFRRGKADCGDIDILITRPTDDGKTHAGILSRLLRELHAAEILTEDLALPENPYDLECIYRGLCHLPKEGSSRRRIDFLTVPWQSRGAALIYYTGDDIFNRAMRMKARVMGYALNQRGLFAGVVRDPHDRSKKLNPGQLIASETEEEIFRILEVPWQEPHQRIRG</sequence>
<dbReference type="EMBL" id="KN818250">
    <property type="protein sequence ID" value="KIL64316.1"/>
    <property type="molecule type" value="Genomic_DNA"/>
</dbReference>
<dbReference type="InterPro" id="IPR018944">
    <property type="entry name" value="DNA_pol_lambd_fingers_domain"/>
</dbReference>
<dbReference type="AlphaFoldDB" id="A0A0C2X4X0"/>
<evidence type="ECO:0000256" key="14">
    <source>
        <dbReference type="RuleBase" id="RU366014"/>
    </source>
</evidence>
<evidence type="ECO:0000256" key="1">
    <source>
        <dbReference type="ARBA" id="ARBA00001936"/>
    </source>
</evidence>
<dbReference type="Pfam" id="PF10391">
    <property type="entry name" value="DNA_pol_lambd_f"/>
    <property type="match status" value="1"/>
</dbReference>
<evidence type="ECO:0000256" key="5">
    <source>
        <dbReference type="ARBA" id="ARBA00022695"/>
    </source>
</evidence>
<dbReference type="GO" id="GO:0016829">
    <property type="term" value="F:lyase activity"/>
    <property type="evidence" value="ECO:0007669"/>
    <property type="project" value="UniProtKB-KW"/>
</dbReference>
<dbReference type="Proteomes" id="UP000054549">
    <property type="component" value="Unassembled WGS sequence"/>
</dbReference>
<dbReference type="Gene3D" id="3.30.210.10">
    <property type="entry name" value="DNA polymerase, thumb domain"/>
    <property type="match status" value="1"/>
</dbReference>
<dbReference type="InterPro" id="IPR027421">
    <property type="entry name" value="DNA_pol_lamdba_lyase_dom_sf"/>
</dbReference>
<organism evidence="16 17">
    <name type="scientific">Amanita muscaria (strain Koide BX008)</name>
    <dbReference type="NCBI Taxonomy" id="946122"/>
    <lineage>
        <taxon>Eukaryota</taxon>
        <taxon>Fungi</taxon>
        <taxon>Dikarya</taxon>
        <taxon>Basidiomycota</taxon>
        <taxon>Agaricomycotina</taxon>
        <taxon>Agaricomycetes</taxon>
        <taxon>Agaricomycetidae</taxon>
        <taxon>Agaricales</taxon>
        <taxon>Pluteineae</taxon>
        <taxon>Amanitaceae</taxon>
        <taxon>Amanita</taxon>
    </lineage>
</organism>
<evidence type="ECO:0000259" key="15">
    <source>
        <dbReference type="PROSITE" id="PS50172"/>
    </source>
</evidence>
<comment type="subcellular location">
    <subcellularLocation>
        <location evidence="14">Nucleus</location>
    </subcellularLocation>
</comment>
<dbReference type="GO" id="GO:0046872">
    <property type="term" value="F:metal ion binding"/>
    <property type="evidence" value="ECO:0007669"/>
    <property type="project" value="UniProtKB-UniRule"/>
</dbReference>
<gene>
    <name evidence="16" type="ORF">M378DRAFT_163339</name>
</gene>
<comment type="function">
    <text evidence="14">DNA polymerase that functions in several pathways of DNA repair. Involved in base excision repair (BER) responsible for repair of lesions that give rise to abasic (AP) sites in DNA. Also contributes to DNA double-strand break repair by non-homologous end joining and homologous recombination. Has both template-dependent and template-independent (terminal transferase) DNA polymerase activities. Has also a 5'-deoxyribose-5-phosphate lyase (dRP lyase) activity.</text>
</comment>
<dbReference type="Gene3D" id="1.10.150.110">
    <property type="entry name" value="DNA polymerase beta, N-terminal domain-like"/>
    <property type="match status" value="1"/>
</dbReference>
<dbReference type="OrthoDB" id="205514at2759"/>
<keyword evidence="9" id="KW-0238">DNA-binding</keyword>
<keyword evidence="3" id="KW-0237">DNA synthesis</keyword>
<keyword evidence="5 14" id="KW-0548">Nucleotidyltransferase</keyword>
<dbReference type="SUPFAM" id="SSF81585">
    <property type="entry name" value="PsbU/PolX domain-like"/>
    <property type="match status" value="1"/>
</dbReference>
<dbReference type="Pfam" id="PF14716">
    <property type="entry name" value="HHH_8"/>
    <property type="match status" value="1"/>
</dbReference>
<dbReference type="PANTHER" id="PTHR11276:SF28">
    <property type="entry name" value="DNA POLYMERASE LAMBDA"/>
    <property type="match status" value="1"/>
</dbReference>
<dbReference type="STRING" id="946122.A0A0C2X4X0"/>
<dbReference type="Gene3D" id="3.40.50.10190">
    <property type="entry name" value="BRCT domain"/>
    <property type="match status" value="1"/>
</dbReference>
<dbReference type="GO" id="GO:0005634">
    <property type="term" value="C:nucleus"/>
    <property type="evidence" value="ECO:0007669"/>
    <property type="project" value="UniProtKB-SubCell"/>
</dbReference>
<dbReference type="PANTHER" id="PTHR11276">
    <property type="entry name" value="DNA POLYMERASE TYPE-X FAMILY MEMBER"/>
    <property type="match status" value="1"/>
</dbReference>
<dbReference type="GO" id="GO:0003887">
    <property type="term" value="F:DNA-directed DNA polymerase activity"/>
    <property type="evidence" value="ECO:0007669"/>
    <property type="project" value="UniProtKB-UniRule"/>
</dbReference>
<dbReference type="SUPFAM" id="SSF52113">
    <property type="entry name" value="BRCT domain"/>
    <property type="match status" value="1"/>
</dbReference>
<keyword evidence="14" id="KW-0539">Nucleus</keyword>
<comment type="cofactor">
    <cofactor evidence="1">
        <name>Mn(2+)</name>
        <dbReference type="ChEBI" id="CHEBI:29035"/>
    </cofactor>
</comment>
<evidence type="ECO:0000256" key="8">
    <source>
        <dbReference type="ARBA" id="ARBA00022932"/>
    </source>
</evidence>
<keyword evidence="10 14" id="KW-0234">DNA repair</keyword>
<dbReference type="InterPro" id="IPR022312">
    <property type="entry name" value="DNA_pol_X"/>
</dbReference>
<dbReference type="Gene3D" id="1.10.150.20">
    <property type="entry name" value="5' to 3' exonuclease, C-terminal subdomain"/>
    <property type="match status" value="1"/>
</dbReference>
<reference evidence="16 17" key="1">
    <citation type="submission" date="2014-04" db="EMBL/GenBank/DDBJ databases">
        <title>Evolutionary Origins and Diversification of the Mycorrhizal Mutualists.</title>
        <authorList>
            <consortium name="DOE Joint Genome Institute"/>
            <consortium name="Mycorrhizal Genomics Consortium"/>
            <person name="Kohler A."/>
            <person name="Kuo A."/>
            <person name="Nagy L.G."/>
            <person name="Floudas D."/>
            <person name="Copeland A."/>
            <person name="Barry K.W."/>
            <person name="Cichocki N."/>
            <person name="Veneault-Fourrey C."/>
            <person name="LaButti K."/>
            <person name="Lindquist E.A."/>
            <person name="Lipzen A."/>
            <person name="Lundell T."/>
            <person name="Morin E."/>
            <person name="Murat C."/>
            <person name="Riley R."/>
            <person name="Ohm R."/>
            <person name="Sun H."/>
            <person name="Tunlid A."/>
            <person name="Henrissat B."/>
            <person name="Grigoriev I.V."/>
            <person name="Hibbett D.S."/>
            <person name="Martin F."/>
        </authorList>
    </citation>
    <scope>NUCLEOTIDE SEQUENCE [LARGE SCALE GENOMIC DNA]</scope>
    <source>
        <strain evidence="16 17">Koide BX008</strain>
    </source>
</reference>
<keyword evidence="17" id="KW-1185">Reference proteome</keyword>
<keyword evidence="6" id="KW-0235">DNA replication</keyword>
<keyword evidence="11" id="KW-0456">Lyase</keyword>
<evidence type="ECO:0000256" key="10">
    <source>
        <dbReference type="ARBA" id="ARBA00023204"/>
    </source>
</evidence>
<dbReference type="InterPro" id="IPR036420">
    <property type="entry name" value="BRCT_dom_sf"/>
</dbReference>
<evidence type="ECO:0000256" key="9">
    <source>
        <dbReference type="ARBA" id="ARBA00023125"/>
    </source>
</evidence>
<dbReference type="InParanoid" id="A0A0C2X4X0"/>
<dbReference type="InterPro" id="IPR037160">
    <property type="entry name" value="DNA_Pol_thumb_sf"/>
</dbReference>
<evidence type="ECO:0000256" key="7">
    <source>
        <dbReference type="ARBA" id="ARBA00022763"/>
    </source>
</evidence>
<dbReference type="Pfam" id="PF14792">
    <property type="entry name" value="DNA_pol_B_palm"/>
    <property type="match status" value="1"/>
</dbReference>
<evidence type="ECO:0000256" key="3">
    <source>
        <dbReference type="ARBA" id="ARBA00022634"/>
    </source>
</evidence>
<dbReference type="CDD" id="cd00141">
    <property type="entry name" value="NT_POLXc"/>
    <property type="match status" value="1"/>
</dbReference>
<dbReference type="InterPro" id="IPR029398">
    <property type="entry name" value="PolB_thumb"/>
</dbReference>
<dbReference type="GO" id="GO:0003677">
    <property type="term" value="F:DNA binding"/>
    <property type="evidence" value="ECO:0007669"/>
    <property type="project" value="UniProtKB-UniRule"/>
</dbReference>
<dbReference type="SUPFAM" id="SSF81301">
    <property type="entry name" value="Nucleotidyltransferase"/>
    <property type="match status" value="1"/>
</dbReference>
<dbReference type="InterPro" id="IPR001357">
    <property type="entry name" value="BRCT_dom"/>
</dbReference>
<comment type="similarity">
    <text evidence="2 14">Belongs to the DNA polymerase type-X family.</text>
</comment>
<accession>A0A0C2X4X0</accession>
<evidence type="ECO:0000256" key="2">
    <source>
        <dbReference type="ARBA" id="ARBA00008323"/>
    </source>
</evidence>
<feature type="domain" description="BRCT" evidence="15">
    <location>
        <begin position="1"/>
        <end position="71"/>
    </location>
</feature>
<evidence type="ECO:0000256" key="4">
    <source>
        <dbReference type="ARBA" id="ARBA00022679"/>
    </source>
</evidence>
<dbReference type="SMART" id="SM00483">
    <property type="entry name" value="POLXc"/>
    <property type="match status" value="1"/>
</dbReference>
<dbReference type="PRINTS" id="PR00870">
    <property type="entry name" value="DNAPOLXBETA"/>
</dbReference>
<evidence type="ECO:0000313" key="16">
    <source>
        <dbReference type="EMBL" id="KIL64316.1"/>
    </source>
</evidence>
<feature type="active site" description="Nucleophile; Schiff-base intermediate with DNA; for 5'-dRP lyase activity" evidence="13">
    <location>
        <position position="291"/>
    </location>
</feature>
<dbReference type="Pfam" id="PF14791">
    <property type="entry name" value="DNA_pol_B_thumb"/>
    <property type="match status" value="1"/>
</dbReference>
<dbReference type="PROSITE" id="PS50172">
    <property type="entry name" value="BRCT"/>
    <property type="match status" value="1"/>
</dbReference>
<proteinExistence type="inferred from homology"/>
<evidence type="ECO:0000256" key="11">
    <source>
        <dbReference type="ARBA" id="ARBA00023239"/>
    </source>
</evidence>
<evidence type="ECO:0000313" key="17">
    <source>
        <dbReference type="Proteomes" id="UP000054549"/>
    </source>
</evidence>
<dbReference type="InterPro" id="IPR010996">
    <property type="entry name" value="HHH_MUS81"/>
</dbReference>
<dbReference type="InterPro" id="IPR019843">
    <property type="entry name" value="DNA_pol-X_BS"/>
</dbReference>
<dbReference type="GO" id="GO:0006260">
    <property type="term" value="P:DNA replication"/>
    <property type="evidence" value="ECO:0007669"/>
    <property type="project" value="UniProtKB-KW"/>
</dbReference>
<evidence type="ECO:0000256" key="6">
    <source>
        <dbReference type="ARBA" id="ARBA00022705"/>
    </source>
</evidence>
<keyword evidence="4 14" id="KW-0808">Transferase</keyword>
<dbReference type="PRINTS" id="PR00869">
    <property type="entry name" value="DNAPOLX"/>
</dbReference>
<dbReference type="SUPFAM" id="SSF47802">
    <property type="entry name" value="DNA polymerase beta, N-terminal domain-like"/>
    <property type="match status" value="1"/>
</dbReference>
<name>A0A0C2X4X0_AMAMK</name>
<dbReference type="HOGENOM" id="CLU_008698_2_1_1"/>
<keyword evidence="7 14" id="KW-0227">DNA damage</keyword>
<dbReference type="EC" id="2.7.7.7" evidence="14"/>
<dbReference type="GO" id="GO:0006303">
    <property type="term" value="P:double-strand break repair via nonhomologous end joining"/>
    <property type="evidence" value="ECO:0007669"/>
    <property type="project" value="TreeGrafter"/>
</dbReference>
<dbReference type="InterPro" id="IPR043519">
    <property type="entry name" value="NT_sf"/>
</dbReference>
<dbReference type="InterPro" id="IPR002054">
    <property type="entry name" value="DNA-dir_DNA_pol_X"/>
</dbReference>
<dbReference type="InterPro" id="IPR028207">
    <property type="entry name" value="DNA_pol_B_palm_palm"/>
</dbReference>
<dbReference type="FunFam" id="1.10.150.110:FF:000005">
    <property type="entry name" value="DNA polymerase POL4"/>
    <property type="match status" value="1"/>
</dbReference>
<evidence type="ECO:0000256" key="12">
    <source>
        <dbReference type="ARBA" id="ARBA00049244"/>
    </source>
</evidence>
<keyword evidence="8 14" id="KW-0239">DNA-directed DNA polymerase</keyword>